<feature type="domain" description="HTH LytTR-type" evidence="3">
    <location>
        <begin position="137"/>
        <end position="236"/>
    </location>
</feature>
<keyword evidence="5" id="KW-1185">Reference proteome</keyword>
<evidence type="ECO:0000259" key="3">
    <source>
        <dbReference type="PROSITE" id="PS50930"/>
    </source>
</evidence>
<comment type="caution">
    <text evidence="4">The sequence shown here is derived from an EMBL/GenBank/DDBJ whole genome shotgun (WGS) entry which is preliminary data.</text>
</comment>
<feature type="domain" description="Response regulatory" evidence="2">
    <location>
        <begin position="6"/>
        <end position="117"/>
    </location>
</feature>
<dbReference type="SMART" id="SM00850">
    <property type="entry name" value="LytTR"/>
    <property type="match status" value="1"/>
</dbReference>
<protein>
    <submittedName>
        <fullName evidence="4">LytTR family two component transcriptional regulator</fullName>
    </submittedName>
</protein>
<dbReference type="Proteomes" id="UP000240971">
    <property type="component" value="Unassembled WGS sequence"/>
</dbReference>
<dbReference type="PROSITE" id="PS50930">
    <property type="entry name" value="HTH_LYTTR"/>
    <property type="match status" value="1"/>
</dbReference>
<dbReference type="SUPFAM" id="SSF52172">
    <property type="entry name" value="CheY-like"/>
    <property type="match status" value="1"/>
</dbReference>
<dbReference type="RefSeq" id="WP_106526705.1">
    <property type="nucleotide sequence ID" value="NZ_PYAW01000001.1"/>
</dbReference>
<name>A0A2P8HTI1_CHINA</name>
<dbReference type="InterPro" id="IPR007492">
    <property type="entry name" value="LytTR_DNA-bd_dom"/>
</dbReference>
<dbReference type="PROSITE" id="PS50110">
    <property type="entry name" value="RESPONSE_REGULATORY"/>
    <property type="match status" value="1"/>
</dbReference>
<evidence type="ECO:0000313" key="5">
    <source>
        <dbReference type="Proteomes" id="UP000240971"/>
    </source>
</evidence>
<keyword evidence="1" id="KW-0597">Phosphoprotein</keyword>
<evidence type="ECO:0000256" key="1">
    <source>
        <dbReference type="PROSITE-ProRule" id="PRU00169"/>
    </source>
</evidence>
<dbReference type="Gene3D" id="3.40.50.2300">
    <property type="match status" value="1"/>
</dbReference>
<gene>
    <name evidence="4" type="ORF">CLV51_101807</name>
</gene>
<dbReference type="InterPro" id="IPR001789">
    <property type="entry name" value="Sig_transdc_resp-reg_receiver"/>
</dbReference>
<accession>A0A2P8HTI1</accession>
<evidence type="ECO:0000313" key="4">
    <source>
        <dbReference type="EMBL" id="PSL49474.1"/>
    </source>
</evidence>
<dbReference type="Pfam" id="PF00072">
    <property type="entry name" value="Response_reg"/>
    <property type="match status" value="1"/>
</dbReference>
<dbReference type="InterPro" id="IPR011006">
    <property type="entry name" value="CheY-like_superfamily"/>
</dbReference>
<feature type="modified residue" description="4-aspartylphosphate" evidence="1">
    <location>
        <position position="57"/>
    </location>
</feature>
<reference evidence="4 5" key="1">
    <citation type="submission" date="2018-03" db="EMBL/GenBank/DDBJ databases">
        <title>Genomic Encyclopedia of Archaeal and Bacterial Type Strains, Phase II (KMG-II): from individual species to whole genera.</title>
        <authorList>
            <person name="Goeker M."/>
        </authorList>
    </citation>
    <scope>NUCLEOTIDE SEQUENCE [LARGE SCALE GENOMIC DNA]</scope>
    <source>
        <strain evidence="4 5">DSM 24859</strain>
    </source>
</reference>
<dbReference type="AlphaFoldDB" id="A0A2P8HTI1"/>
<dbReference type="Gene3D" id="2.40.50.1020">
    <property type="entry name" value="LytTr DNA-binding domain"/>
    <property type="match status" value="1"/>
</dbReference>
<dbReference type="InterPro" id="IPR046947">
    <property type="entry name" value="LytR-like"/>
</dbReference>
<dbReference type="GO" id="GO:0000156">
    <property type="term" value="F:phosphorelay response regulator activity"/>
    <property type="evidence" value="ECO:0007669"/>
    <property type="project" value="InterPro"/>
</dbReference>
<evidence type="ECO:0000259" key="2">
    <source>
        <dbReference type="PROSITE" id="PS50110"/>
    </source>
</evidence>
<dbReference type="PANTHER" id="PTHR37299">
    <property type="entry name" value="TRANSCRIPTIONAL REGULATOR-RELATED"/>
    <property type="match status" value="1"/>
</dbReference>
<dbReference type="Pfam" id="PF04397">
    <property type="entry name" value="LytTR"/>
    <property type="match status" value="1"/>
</dbReference>
<dbReference type="EMBL" id="PYAW01000001">
    <property type="protein sequence ID" value="PSL49474.1"/>
    <property type="molecule type" value="Genomic_DNA"/>
</dbReference>
<organism evidence="4 5">
    <name type="scientific">Chitinophaga niastensis</name>
    <dbReference type="NCBI Taxonomy" id="536980"/>
    <lineage>
        <taxon>Bacteria</taxon>
        <taxon>Pseudomonadati</taxon>
        <taxon>Bacteroidota</taxon>
        <taxon>Chitinophagia</taxon>
        <taxon>Chitinophagales</taxon>
        <taxon>Chitinophagaceae</taxon>
        <taxon>Chitinophaga</taxon>
    </lineage>
</organism>
<dbReference type="GO" id="GO:0003677">
    <property type="term" value="F:DNA binding"/>
    <property type="evidence" value="ECO:0007669"/>
    <property type="project" value="InterPro"/>
</dbReference>
<dbReference type="SMART" id="SM00448">
    <property type="entry name" value="REC"/>
    <property type="match status" value="1"/>
</dbReference>
<sequence>MEQKIKCLVVDDEPIARELMITYIAKVPQLELVKACENAFDASDVLQQQPIDLLFSDIQMPIINGVEMIRSLHFAPLVIFTTASPNYALESFELDVVDYLMKPFAFDRFLKALNKAKILLQQKKQLPVKEVVPNNYIFIKDGQKLCKLVFDDIYYVEGMKDYIRIVTAQKTYIIYQRMKHMEGMLPTSLFTRAHKSYIVQLNAIKNIIGNTAELLNNHSILISKQYKQELNKRLGIAHDNTDEE</sequence>
<dbReference type="OrthoDB" id="2168082at2"/>
<proteinExistence type="predicted"/>
<dbReference type="PANTHER" id="PTHR37299:SF1">
    <property type="entry name" value="STAGE 0 SPORULATION PROTEIN A HOMOLOG"/>
    <property type="match status" value="1"/>
</dbReference>